<dbReference type="EMBL" id="BDQX01000054">
    <property type="protein sequence ID" value="GBG06800.1"/>
    <property type="molecule type" value="Genomic_DNA"/>
</dbReference>
<accession>A0A2R5EJI9</accession>
<dbReference type="Proteomes" id="UP000245202">
    <property type="component" value="Unassembled WGS sequence"/>
</dbReference>
<evidence type="ECO:0000313" key="1">
    <source>
        <dbReference type="EMBL" id="GBG06800.1"/>
    </source>
</evidence>
<reference evidence="1 2" key="1">
    <citation type="submission" date="2017-08" db="EMBL/GenBank/DDBJ databases">
        <title>Substantial Increase in Enzyme Production by Combined Drug-Resistance Mutations in Paenibacillus agaridevorans.</title>
        <authorList>
            <person name="Tanaka Y."/>
            <person name="Funane K."/>
            <person name="Hosaka T."/>
            <person name="Shiwa Y."/>
            <person name="Fujita N."/>
            <person name="Miyazaki T."/>
            <person name="Yoshikawa H."/>
            <person name="Murakami K."/>
            <person name="Kasahara K."/>
            <person name="Inaoka T."/>
            <person name="Hiraga Y."/>
            <person name="Ochi K."/>
        </authorList>
    </citation>
    <scope>NUCLEOTIDE SEQUENCE [LARGE SCALE GENOMIC DNA]</scope>
    <source>
        <strain evidence="1 2">T-3040</strain>
    </source>
</reference>
<name>A0A2R5EJI9_9BACL</name>
<comment type="caution">
    <text evidence="1">The sequence shown here is derived from an EMBL/GenBank/DDBJ whole genome shotgun (WGS) entry which is preliminary data.</text>
</comment>
<organism evidence="1 2">
    <name type="scientific">Paenibacillus agaridevorans</name>
    <dbReference type="NCBI Taxonomy" id="171404"/>
    <lineage>
        <taxon>Bacteria</taxon>
        <taxon>Bacillati</taxon>
        <taxon>Bacillota</taxon>
        <taxon>Bacilli</taxon>
        <taxon>Bacillales</taxon>
        <taxon>Paenibacillaceae</taxon>
        <taxon>Paenibacillus</taxon>
    </lineage>
</organism>
<sequence length="55" mass="6746">MGSMYVRYVIIRNYYYLNYHNLFCLSTERKKAERYLRPAPSSLTFHSNRIPLRNQ</sequence>
<evidence type="ECO:0000313" key="2">
    <source>
        <dbReference type="Proteomes" id="UP000245202"/>
    </source>
</evidence>
<gene>
    <name evidence="1" type="ORF">PAT3040_01338</name>
</gene>
<protein>
    <submittedName>
        <fullName evidence="1">Uncharacterized protein</fullName>
    </submittedName>
</protein>
<dbReference type="AlphaFoldDB" id="A0A2R5EJI9"/>
<keyword evidence="2" id="KW-1185">Reference proteome</keyword>
<proteinExistence type="predicted"/>